<comment type="subcellular location">
    <subcellularLocation>
        <location evidence="1 9">Endoplasmic reticulum membrane</location>
        <topology evidence="1 9">Multi-pass membrane protein</topology>
    </subcellularLocation>
</comment>
<comment type="function">
    <text evidence="8 9">Component of the signal peptidase complex (SPC) which catalyzes the cleavage of N-terminal signal sequences from nascent proteins as they are translocated into the lumen of the endoplasmic reticulum. Enhances the enzymatic activity of SPC and facilitates the interactions between different components of the translocation site.</text>
</comment>
<protein>
    <recommendedName>
        <fullName evidence="3 9">Signal peptidase complex subunit 2</fullName>
    </recommendedName>
</protein>
<dbReference type="Pfam" id="PF06703">
    <property type="entry name" value="SPC25"/>
    <property type="match status" value="1"/>
</dbReference>
<evidence type="ECO:0000256" key="2">
    <source>
        <dbReference type="ARBA" id="ARBA00007324"/>
    </source>
</evidence>
<dbReference type="GO" id="GO:0045047">
    <property type="term" value="P:protein targeting to ER"/>
    <property type="evidence" value="ECO:0007669"/>
    <property type="project" value="TreeGrafter"/>
</dbReference>
<evidence type="ECO:0000256" key="5">
    <source>
        <dbReference type="ARBA" id="ARBA00022824"/>
    </source>
</evidence>
<proteinExistence type="inferred from homology"/>
<dbReference type="PANTHER" id="PTHR13085">
    <property type="entry name" value="MICROSOMAL SIGNAL PEPTIDASE 25 KDA SUBUNIT"/>
    <property type="match status" value="1"/>
</dbReference>
<keyword evidence="11" id="KW-1185">Reference proteome</keyword>
<evidence type="ECO:0000256" key="8">
    <source>
        <dbReference type="ARBA" id="ARBA00045608"/>
    </source>
</evidence>
<evidence type="ECO:0000256" key="4">
    <source>
        <dbReference type="ARBA" id="ARBA00022692"/>
    </source>
</evidence>
<dbReference type="EMBL" id="BMAV01004895">
    <property type="protein sequence ID" value="GFY45506.1"/>
    <property type="molecule type" value="Genomic_DNA"/>
</dbReference>
<dbReference type="PANTHER" id="PTHR13085:SF0">
    <property type="entry name" value="SIGNAL PEPTIDASE COMPLEX SUBUNIT 2"/>
    <property type="match status" value="1"/>
</dbReference>
<evidence type="ECO:0000313" key="11">
    <source>
        <dbReference type="Proteomes" id="UP000886998"/>
    </source>
</evidence>
<keyword evidence="4 9" id="KW-0812">Transmembrane</keyword>
<feature type="transmembrane region" description="Helical" evidence="9">
    <location>
        <begin position="88"/>
        <end position="106"/>
    </location>
</feature>
<evidence type="ECO:0000256" key="6">
    <source>
        <dbReference type="ARBA" id="ARBA00022989"/>
    </source>
</evidence>
<gene>
    <name evidence="10" type="primary">spcs2</name>
    <name evidence="10" type="ORF">TNIN_165311</name>
</gene>
<dbReference type="AlphaFoldDB" id="A0A8X6X4X7"/>
<reference evidence="10" key="1">
    <citation type="submission" date="2020-08" db="EMBL/GenBank/DDBJ databases">
        <title>Multicomponent nature underlies the extraordinary mechanical properties of spider dragline silk.</title>
        <authorList>
            <person name="Kono N."/>
            <person name="Nakamura H."/>
            <person name="Mori M."/>
            <person name="Yoshida Y."/>
            <person name="Ohtoshi R."/>
            <person name="Malay A.D."/>
            <person name="Moran D.A.P."/>
            <person name="Tomita M."/>
            <person name="Numata K."/>
            <person name="Arakawa K."/>
        </authorList>
    </citation>
    <scope>NUCLEOTIDE SEQUENCE</scope>
</reference>
<dbReference type="InterPro" id="IPR009582">
    <property type="entry name" value="Spc2/SPCS2"/>
</dbReference>
<keyword evidence="6 9" id="KW-1133">Transmembrane helix</keyword>
<evidence type="ECO:0000256" key="1">
    <source>
        <dbReference type="ARBA" id="ARBA00004477"/>
    </source>
</evidence>
<keyword evidence="7 9" id="KW-0472">Membrane</keyword>
<dbReference type="Proteomes" id="UP000886998">
    <property type="component" value="Unassembled WGS sequence"/>
</dbReference>
<dbReference type="GO" id="GO:0008233">
    <property type="term" value="F:peptidase activity"/>
    <property type="evidence" value="ECO:0007669"/>
    <property type="project" value="UniProtKB-UniRule"/>
</dbReference>
<evidence type="ECO:0000256" key="3">
    <source>
        <dbReference type="ARBA" id="ARBA00017057"/>
    </source>
</evidence>
<evidence type="ECO:0000256" key="9">
    <source>
        <dbReference type="RuleBase" id="RU368033"/>
    </source>
</evidence>
<accession>A0A8X6X4X7</accession>
<dbReference type="OrthoDB" id="29558at2759"/>
<comment type="similarity">
    <text evidence="2 9">Belongs to the SPCS2 family.</text>
</comment>
<evidence type="ECO:0000313" key="10">
    <source>
        <dbReference type="EMBL" id="GFY45506.1"/>
    </source>
</evidence>
<name>A0A8X6X4X7_9ARAC</name>
<evidence type="ECO:0000256" key="7">
    <source>
        <dbReference type="ARBA" id="ARBA00023136"/>
    </source>
</evidence>
<feature type="transmembrane region" description="Helical" evidence="9">
    <location>
        <begin position="58"/>
        <end position="76"/>
    </location>
</feature>
<dbReference type="GO" id="GO:0006465">
    <property type="term" value="P:signal peptide processing"/>
    <property type="evidence" value="ECO:0007669"/>
    <property type="project" value="UniProtKB-UniRule"/>
</dbReference>
<organism evidence="10 11">
    <name type="scientific">Trichonephila inaurata madagascariensis</name>
    <dbReference type="NCBI Taxonomy" id="2747483"/>
    <lineage>
        <taxon>Eukaryota</taxon>
        <taxon>Metazoa</taxon>
        <taxon>Ecdysozoa</taxon>
        <taxon>Arthropoda</taxon>
        <taxon>Chelicerata</taxon>
        <taxon>Arachnida</taxon>
        <taxon>Araneae</taxon>
        <taxon>Araneomorphae</taxon>
        <taxon>Entelegynae</taxon>
        <taxon>Araneoidea</taxon>
        <taxon>Nephilidae</taxon>
        <taxon>Trichonephila</taxon>
        <taxon>Trichonephila inaurata</taxon>
    </lineage>
</organism>
<comment type="caution">
    <text evidence="10">The sequence shown here is derived from an EMBL/GenBank/DDBJ whole genome shotgun (WGS) entry which is preliminary data.</text>
</comment>
<sequence length="201" mass="22721">MAHRKGDVDSSISKGVDDKPIKVDKWDGSAVKNALDDAVKKVFIEKLKYVENHSLMDGRLAISGIAVGAAMFALLWDYLHPFPESRPVLIICVVMYFILMGLLTLYTSFLEKGVFLVAIDKDRTGLDPDSTWQASSSLKRFDDMYHLFISYTDGVTHKTREAEFEKSIGCWFDTNGTLLYDIFEPEVSKLHSSLLSEKKKK</sequence>
<keyword evidence="5 9" id="KW-0256">Endoplasmic reticulum</keyword>
<dbReference type="GO" id="GO:0005787">
    <property type="term" value="C:signal peptidase complex"/>
    <property type="evidence" value="ECO:0007669"/>
    <property type="project" value="UniProtKB-UniRule"/>
</dbReference>